<dbReference type="InterPro" id="IPR056884">
    <property type="entry name" value="NPHP3-like_N"/>
</dbReference>
<reference evidence="3 4" key="1">
    <citation type="submission" date="2016-04" db="EMBL/GenBank/DDBJ databases">
        <title>A degradative enzymes factory behind the ericoid mycorrhizal symbiosis.</title>
        <authorList>
            <consortium name="DOE Joint Genome Institute"/>
            <person name="Martino E."/>
            <person name="Morin E."/>
            <person name="Grelet G."/>
            <person name="Kuo A."/>
            <person name="Kohler A."/>
            <person name="Daghino S."/>
            <person name="Barry K."/>
            <person name="Choi C."/>
            <person name="Cichocki N."/>
            <person name="Clum A."/>
            <person name="Copeland A."/>
            <person name="Hainaut M."/>
            <person name="Haridas S."/>
            <person name="Labutti K."/>
            <person name="Lindquist E."/>
            <person name="Lipzen A."/>
            <person name="Khouja H.-R."/>
            <person name="Murat C."/>
            <person name="Ohm R."/>
            <person name="Olson A."/>
            <person name="Spatafora J."/>
            <person name="Veneault-Fourrey C."/>
            <person name="Henrissat B."/>
            <person name="Grigoriev I."/>
            <person name="Martin F."/>
            <person name="Perotto S."/>
        </authorList>
    </citation>
    <scope>NUCLEOTIDE SEQUENCE [LARGE SCALE GENOMIC DNA]</scope>
    <source>
        <strain evidence="3 4">E</strain>
    </source>
</reference>
<dbReference type="AlphaFoldDB" id="A0A2J6TDZ5"/>
<keyword evidence="1" id="KW-0677">Repeat</keyword>
<dbReference type="STRING" id="1095630.A0A2J6TDZ5"/>
<dbReference type="Proteomes" id="UP000235371">
    <property type="component" value="Unassembled WGS sequence"/>
</dbReference>
<dbReference type="InterPro" id="IPR027417">
    <property type="entry name" value="P-loop_NTPase"/>
</dbReference>
<dbReference type="InParanoid" id="A0A2J6TDZ5"/>
<dbReference type="GeneID" id="36580310"/>
<dbReference type="OrthoDB" id="4772757at2759"/>
<name>A0A2J6TDZ5_9HELO</name>
<evidence type="ECO:0000313" key="4">
    <source>
        <dbReference type="Proteomes" id="UP000235371"/>
    </source>
</evidence>
<keyword evidence="4" id="KW-1185">Reference proteome</keyword>
<evidence type="ECO:0000313" key="3">
    <source>
        <dbReference type="EMBL" id="PMD61240.1"/>
    </source>
</evidence>
<dbReference type="PANTHER" id="PTHR10039:SF15">
    <property type="entry name" value="NACHT DOMAIN-CONTAINING PROTEIN"/>
    <property type="match status" value="1"/>
</dbReference>
<dbReference type="EMBL" id="KZ613786">
    <property type="protein sequence ID" value="PMD61240.1"/>
    <property type="molecule type" value="Genomic_DNA"/>
</dbReference>
<dbReference type="Pfam" id="PF24883">
    <property type="entry name" value="NPHP3_N"/>
    <property type="match status" value="1"/>
</dbReference>
<dbReference type="SUPFAM" id="SSF52540">
    <property type="entry name" value="P-loop containing nucleoside triphosphate hydrolases"/>
    <property type="match status" value="1"/>
</dbReference>
<evidence type="ECO:0000256" key="1">
    <source>
        <dbReference type="ARBA" id="ARBA00022737"/>
    </source>
</evidence>
<dbReference type="RefSeq" id="XP_024738144.1">
    <property type="nucleotide sequence ID" value="XM_024872229.1"/>
</dbReference>
<protein>
    <recommendedName>
        <fullName evidence="2">Nephrocystin 3-like N-terminal domain-containing protein</fullName>
    </recommendedName>
</protein>
<gene>
    <name evidence="3" type="ORF">K444DRAFT_366129</name>
</gene>
<dbReference type="PANTHER" id="PTHR10039">
    <property type="entry name" value="AMELOGENIN"/>
    <property type="match status" value="1"/>
</dbReference>
<dbReference type="Gene3D" id="3.40.50.300">
    <property type="entry name" value="P-loop containing nucleotide triphosphate hydrolases"/>
    <property type="match status" value="1"/>
</dbReference>
<proteinExistence type="predicted"/>
<feature type="domain" description="Nephrocystin 3-like N-terminal" evidence="2">
    <location>
        <begin position="1"/>
        <end position="139"/>
    </location>
</feature>
<organism evidence="3 4">
    <name type="scientific">Hyaloscypha bicolor E</name>
    <dbReference type="NCBI Taxonomy" id="1095630"/>
    <lineage>
        <taxon>Eukaryota</taxon>
        <taxon>Fungi</taxon>
        <taxon>Dikarya</taxon>
        <taxon>Ascomycota</taxon>
        <taxon>Pezizomycotina</taxon>
        <taxon>Leotiomycetes</taxon>
        <taxon>Helotiales</taxon>
        <taxon>Hyaloscyphaceae</taxon>
        <taxon>Hyaloscypha</taxon>
        <taxon>Hyaloscypha bicolor</taxon>
    </lineage>
</organism>
<evidence type="ECO:0000259" key="2">
    <source>
        <dbReference type="Pfam" id="PF24883"/>
    </source>
</evidence>
<sequence>MLWIHGHPGSGKTILATSVLDELDESEDQPEDGIRVVLHHFFRYNSEASRSPASAFRSLLSQILWGCRHDKYIVDKFTFMMTSKSQGQLDASEGTLGDLLQICLDPNAIIVVDGVDECSDSDSFVSSLLRLSYACNPRILLLGRVNVAQLQRSVPIKSQLSLSKQELSLDIRLFCEHKLEDLIEEELLPESASNDLERLIEHLVNGADGMFLWARLMFEFLRSTSLSQKRRVNIIAEIKFPEGLEKMYHRIFLLISQSGHSTRNLATNIFTWLVFGATPMTTRQIRQTLVIEGFWTSDTSEDISEFESAIIMACKGLVELVPMSKDLPNARGLQLIHSTVKEILTCPDPASGLESTSLSQELIKLPTPEIANFNIAHCCLRQLLHYTPVGPLSEQMHRSISCLDLAANLPFTDYAAVYWVHHASATIIDTSKITTHNAQVDKSFENAFLGFAADLRKFLSIPKTVTVWLEAFYTSSHADRPSGSGLRTWASWLSDLTQETNLRVDGALLGMIFEFCSDLDRIVRIWDSNLRLTPHIVWDELTAAGLAPSQMFFSSGSTRVRSRAPNRPSDFAAAVANNPEASMSAVSADGSLLGVLSVLYYRQERDHCLCLHRVIRAVAPGLGSPARCPSRCST</sequence>
<accession>A0A2J6TDZ5</accession>